<reference evidence="1" key="1">
    <citation type="submission" date="2018-06" db="EMBL/GenBank/DDBJ databases">
        <authorList>
            <person name="Zhirakovskaya E."/>
        </authorList>
    </citation>
    <scope>NUCLEOTIDE SEQUENCE</scope>
</reference>
<dbReference type="EMBL" id="UOFW01000162">
    <property type="protein sequence ID" value="VAX06356.1"/>
    <property type="molecule type" value="Genomic_DNA"/>
</dbReference>
<accession>A0A3B1AKB1</accession>
<sequence>MYNNKKTMLLLSTTVLFGLSLNAGAANWRLSPSITVTETYTDNVDLDTNFQESGFVTQIAPQFFLTGNGARLNTSINYTANYFYYPGNSTDEHDLRHNLQTNLSSELISETFFIDGSANINQQFLDRRRAISTEQVSRTENRRTVQTYQVSPYLVHRFGSWASAELRYDLRHVRTAADAEQTTVNTFFGNSLSHMGSLSIRSGREFSKLNWTLSAQYRAEERENASEYTTTTARADFSYQVSRMFALLGSVGYQERGAVGSFANFDGFIWDAGFRLVPGPRTSISFRYGNQYDGDTFSLDALYKITAKNTISLTYTDRVQTFQSLAFDRTGTDNLNSSLNSDFISGDITRRKQWRLSINGTRGRTSYSSSAFYSQYQSDNLALDEKRYGGSASISRNLNRRLSIDGRFSYNLSKFLSDNINDKFWSAATNLNYQISKSLRGSLSYSHSNRDQSRFGNFNGGSNYISLSIRAVL</sequence>
<proteinExistence type="predicted"/>
<dbReference type="AlphaFoldDB" id="A0A3B1AKB1"/>
<dbReference type="SUPFAM" id="SSF56935">
    <property type="entry name" value="Porins"/>
    <property type="match status" value="1"/>
</dbReference>
<evidence type="ECO:0000313" key="1">
    <source>
        <dbReference type="EMBL" id="VAX06356.1"/>
    </source>
</evidence>
<evidence type="ECO:0008006" key="2">
    <source>
        <dbReference type="Google" id="ProtNLM"/>
    </source>
</evidence>
<gene>
    <name evidence="1" type="ORF">MNBD_ALPHA03-145</name>
</gene>
<organism evidence="1">
    <name type="scientific">hydrothermal vent metagenome</name>
    <dbReference type="NCBI Taxonomy" id="652676"/>
    <lineage>
        <taxon>unclassified sequences</taxon>
        <taxon>metagenomes</taxon>
        <taxon>ecological metagenomes</taxon>
    </lineage>
</organism>
<name>A0A3B1AKB1_9ZZZZ</name>
<dbReference type="InterPro" id="IPR017467">
    <property type="entry name" value="CHP03016_PEP-CTERM"/>
</dbReference>
<protein>
    <recommendedName>
        <fullName evidence="2">TIGR03016 family PEP-CTERM system-associated outer membrane protein</fullName>
    </recommendedName>
</protein>
<dbReference type="NCBIfam" id="TIGR03016">
    <property type="entry name" value="pepcterm_hypo_1"/>
    <property type="match status" value="1"/>
</dbReference>